<evidence type="ECO:0000259" key="6">
    <source>
        <dbReference type="PROSITE" id="PS50240"/>
    </source>
</evidence>
<evidence type="ECO:0000313" key="8">
    <source>
        <dbReference type="Proteomes" id="UP001153737"/>
    </source>
</evidence>
<keyword evidence="8" id="KW-1185">Reference proteome</keyword>
<dbReference type="AlphaFoldDB" id="A0A9P0DN60"/>
<comment type="subcellular location">
    <subcellularLocation>
        <location evidence="1">Secreted</location>
    </subcellularLocation>
</comment>
<protein>
    <recommendedName>
        <fullName evidence="4">Phenoloxidase-activating factor 2</fullName>
    </recommendedName>
    <alternativeName>
        <fullName evidence="5">Prophenoloxidase-activating factor II</fullName>
    </alternativeName>
</protein>
<dbReference type="CDD" id="cd00190">
    <property type="entry name" value="Tryp_SPc"/>
    <property type="match status" value="1"/>
</dbReference>
<dbReference type="InterPro" id="IPR001314">
    <property type="entry name" value="Peptidase_S1A"/>
</dbReference>
<dbReference type="Proteomes" id="UP001153737">
    <property type="component" value="Chromosome 3"/>
</dbReference>
<dbReference type="PANTHER" id="PTHR24258:SF129">
    <property type="entry name" value="LP15124P-RELATED"/>
    <property type="match status" value="1"/>
</dbReference>
<dbReference type="InterPro" id="IPR043504">
    <property type="entry name" value="Peptidase_S1_PA_chymotrypsin"/>
</dbReference>
<dbReference type="InterPro" id="IPR009003">
    <property type="entry name" value="Peptidase_S1_PA"/>
</dbReference>
<proteinExistence type="predicted"/>
<keyword evidence="2" id="KW-0964">Secreted</keyword>
<gene>
    <name evidence="7" type="ORF">PHAECO_LOCUS7030</name>
</gene>
<evidence type="ECO:0000256" key="2">
    <source>
        <dbReference type="ARBA" id="ARBA00022525"/>
    </source>
</evidence>
<sequence length="430" mass="48156">MFHQKKSQIMVAMMKSVFFILLTLTNFYVSLALESLTAEMWDEITKFLEENSTDSKLNLDPNLGNNPKDDCQHECVPFYLCRNGTINTDGSGILDIRQKDGPCSNMFEVCCRREDISSTPLTTTPSPISYPRGCGYRRPNGLGVKIIGDELNESQIGEFPWMVAVIPEKEMLKLVSKPKCGGALIHSRAAITVAHCVSNRAERFVIRAGDWDISTDTEPYTPQDVAVKSVKLHPEFHPKRLTNDIAILYLEDAVKITANVDVICLPRQNQQHLFGLSNCIATGWGKDRFDEPAGPHKILKKLHLPVVPSLACQHSLRHTRLGPHFNLHKSFMCAGGEKGRDTCSGDGGSPLVCPLEGEEGRYYQAGIVSWGIGCGEENVPGVYVDVAMFRDWIDQQLEFYGLLENNDGGRLKLNGRFRMRFDMDENFSEH</sequence>
<keyword evidence="3" id="KW-1015">Disulfide bond</keyword>
<dbReference type="GO" id="GO:0005576">
    <property type="term" value="C:extracellular region"/>
    <property type="evidence" value="ECO:0007669"/>
    <property type="project" value="UniProtKB-SubCell"/>
</dbReference>
<dbReference type="InterPro" id="IPR001254">
    <property type="entry name" value="Trypsin_dom"/>
</dbReference>
<dbReference type="GO" id="GO:0006508">
    <property type="term" value="P:proteolysis"/>
    <property type="evidence" value="ECO:0007669"/>
    <property type="project" value="InterPro"/>
</dbReference>
<feature type="domain" description="Peptidase S1" evidence="6">
    <location>
        <begin position="146"/>
        <end position="398"/>
    </location>
</feature>
<evidence type="ECO:0000256" key="4">
    <source>
        <dbReference type="ARBA" id="ARBA00068096"/>
    </source>
</evidence>
<dbReference type="PROSITE" id="PS50240">
    <property type="entry name" value="TRYPSIN_DOM"/>
    <property type="match status" value="1"/>
</dbReference>
<evidence type="ECO:0000256" key="1">
    <source>
        <dbReference type="ARBA" id="ARBA00004613"/>
    </source>
</evidence>
<dbReference type="PANTHER" id="PTHR24258">
    <property type="entry name" value="SERINE PROTEASE-RELATED"/>
    <property type="match status" value="1"/>
</dbReference>
<reference evidence="7" key="2">
    <citation type="submission" date="2022-10" db="EMBL/GenBank/DDBJ databases">
        <authorList>
            <consortium name="ENA_rothamsted_submissions"/>
            <consortium name="culmorum"/>
            <person name="King R."/>
        </authorList>
    </citation>
    <scope>NUCLEOTIDE SEQUENCE</scope>
</reference>
<dbReference type="PRINTS" id="PR00722">
    <property type="entry name" value="CHYMOTRYPSIN"/>
</dbReference>
<accession>A0A9P0DN60</accession>
<reference evidence="7" key="1">
    <citation type="submission" date="2022-01" db="EMBL/GenBank/DDBJ databases">
        <authorList>
            <person name="King R."/>
        </authorList>
    </citation>
    <scope>NUCLEOTIDE SEQUENCE</scope>
</reference>
<dbReference type="InterPro" id="IPR041515">
    <property type="entry name" value="PPAF-2-like_Clip"/>
</dbReference>
<dbReference type="OrthoDB" id="547796at2759"/>
<evidence type="ECO:0000313" key="7">
    <source>
        <dbReference type="EMBL" id="CAH1159537.1"/>
    </source>
</evidence>
<dbReference type="SUPFAM" id="SSF50494">
    <property type="entry name" value="Trypsin-like serine proteases"/>
    <property type="match status" value="1"/>
</dbReference>
<dbReference type="EMBL" id="OU896709">
    <property type="protein sequence ID" value="CAH1159537.1"/>
    <property type="molecule type" value="Genomic_DNA"/>
</dbReference>
<dbReference type="SMART" id="SM00020">
    <property type="entry name" value="Tryp_SPc"/>
    <property type="match status" value="1"/>
</dbReference>
<evidence type="ECO:0000256" key="3">
    <source>
        <dbReference type="ARBA" id="ARBA00023157"/>
    </source>
</evidence>
<organism evidence="7 8">
    <name type="scientific">Phaedon cochleariae</name>
    <name type="common">Mustard beetle</name>
    <dbReference type="NCBI Taxonomy" id="80249"/>
    <lineage>
        <taxon>Eukaryota</taxon>
        <taxon>Metazoa</taxon>
        <taxon>Ecdysozoa</taxon>
        <taxon>Arthropoda</taxon>
        <taxon>Hexapoda</taxon>
        <taxon>Insecta</taxon>
        <taxon>Pterygota</taxon>
        <taxon>Neoptera</taxon>
        <taxon>Endopterygota</taxon>
        <taxon>Coleoptera</taxon>
        <taxon>Polyphaga</taxon>
        <taxon>Cucujiformia</taxon>
        <taxon>Chrysomeloidea</taxon>
        <taxon>Chrysomelidae</taxon>
        <taxon>Chrysomelinae</taxon>
        <taxon>Chrysomelini</taxon>
        <taxon>Phaedon</taxon>
    </lineage>
</organism>
<dbReference type="Pfam" id="PF18322">
    <property type="entry name" value="CLIP_1"/>
    <property type="match status" value="1"/>
</dbReference>
<dbReference type="Pfam" id="PF00089">
    <property type="entry name" value="Trypsin"/>
    <property type="match status" value="1"/>
</dbReference>
<name>A0A9P0DN60_PHACE</name>
<dbReference type="FunFam" id="2.40.10.10:FF:000038">
    <property type="entry name" value="Serine protease"/>
    <property type="match status" value="1"/>
</dbReference>
<dbReference type="GO" id="GO:0004252">
    <property type="term" value="F:serine-type endopeptidase activity"/>
    <property type="evidence" value="ECO:0007669"/>
    <property type="project" value="InterPro"/>
</dbReference>
<dbReference type="Gene3D" id="2.40.10.10">
    <property type="entry name" value="Trypsin-like serine proteases"/>
    <property type="match status" value="1"/>
</dbReference>
<evidence type="ECO:0000256" key="5">
    <source>
        <dbReference type="ARBA" id="ARBA00076468"/>
    </source>
</evidence>